<gene>
    <name evidence="6" type="primary">C1qDC</name>
</gene>
<dbReference type="EMBL" id="MT265220">
    <property type="protein sequence ID" value="QNL15624.1"/>
    <property type="molecule type" value="mRNA"/>
</dbReference>
<dbReference type="SUPFAM" id="SSF49842">
    <property type="entry name" value="TNF-like"/>
    <property type="match status" value="1"/>
</dbReference>
<feature type="signal peptide" evidence="4">
    <location>
        <begin position="1"/>
        <end position="23"/>
    </location>
</feature>
<name>A0A7H9STE8_PINIB</name>
<evidence type="ECO:0000256" key="3">
    <source>
        <dbReference type="ARBA" id="ARBA00022729"/>
    </source>
</evidence>
<dbReference type="InterPro" id="IPR050822">
    <property type="entry name" value="Cerebellin_Synaptic_Org"/>
</dbReference>
<dbReference type="Pfam" id="PF00386">
    <property type="entry name" value="C1q"/>
    <property type="match status" value="1"/>
</dbReference>
<proteinExistence type="evidence at transcript level"/>
<dbReference type="PANTHER" id="PTHR22923:SF116">
    <property type="entry name" value="C1Q DOMAIN-CONTAINING PROTEIN"/>
    <property type="match status" value="1"/>
</dbReference>
<evidence type="ECO:0000259" key="5">
    <source>
        <dbReference type="PROSITE" id="PS50871"/>
    </source>
</evidence>
<dbReference type="PANTHER" id="PTHR22923">
    <property type="entry name" value="CEREBELLIN-RELATED"/>
    <property type="match status" value="1"/>
</dbReference>
<dbReference type="PROSITE" id="PS50871">
    <property type="entry name" value="C1Q"/>
    <property type="match status" value="1"/>
</dbReference>
<dbReference type="AlphaFoldDB" id="A0A7H9STE8"/>
<protein>
    <submittedName>
        <fullName evidence="6">C1q domain-containing protein</fullName>
    </submittedName>
</protein>
<dbReference type="InterPro" id="IPR008983">
    <property type="entry name" value="Tumour_necrosis_fac-like_dom"/>
</dbReference>
<reference evidence="6" key="1">
    <citation type="journal article" date="2020" name="Fish Shellfish">
        <title>Molecular and functional analysis of PmC1qDC in nacre formation of Pinctada fucata martensii.</title>
        <authorList>
            <person name="Xie B."/>
            <person name="He Q."/>
            <person name="Hao R."/>
            <person name="Zheng Z."/>
            <person name="Du X."/>
        </authorList>
    </citation>
    <scope>NUCLEOTIDE SEQUENCE</scope>
</reference>
<feature type="chain" id="PRO_5028817659" evidence="4">
    <location>
        <begin position="24"/>
        <end position="261"/>
    </location>
</feature>
<keyword evidence="3 4" id="KW-0732">Signal</keyword>
<dbReference type="Gene3D" id="2.60.120.40">
    <property type="match status" value="1"/>
</dbReference>
<dbReference type="GO" id="GO:0005576">
    <property type="term" value="C:extracellular region"/>
    <property type="evidence" value="ECO:0007669"/>
    <property type="project" value="UniProtKB-SubCell"/>
</dbReference>
<evidence type="ECO:0000256" key="4">
    <source>
        <dbReference type="SAM" id="SignalP"/>
    </source>
</evidence>
<comment type="subcellular location">
    <subcellularLocation>
        <location evidence="1">Secreted</location>
    </subcellularLocation>
</comment>
<feature type="domain" description="C1q" evidence="5">
    <location>
        <begin position="128"/>
        <end position="261"/>
    </location>
</feature>
<evidence type="ECO:0000313" key="6">
    <source>
        <dbReference type="EMBL" id="QNL15624.1"/>
    </source>
</evidence>
<accession>A0A7H9STE8</accession>
<keyword evidence="2" id="KW-0964">Secreted</keyword>
<evidence type="ECO:0000256" key="2">
    <source>
        <dbReference type="ARBA" id="ARBA00022525"/>
    </source>
</evidence>
<dbReference type="SMART" id="SM00110">
    <property type="entry name" value="C1Q"/>
    <property type="match status" value="1"/>
</dbReference>
<dbReference type="PRINTS" id="PR00007">
    <property type="entry name" value="COMPLEMNTC1Q"/>
</dbReference>
<evidence type="ECO:0000256" key="1">
    <source>
        <dbReference type="ARBA" id="ARBA00004613"/>
    </source>
</evidence>
<dbReference type="InterPro" id="IPR001073">
    <property type="entry name" value="C1q_dom"/>
</dbReference>
<organism evidence="6">
    <name type="scientific">Pinctada imbricata</name>
    <name type="common">Atlantic pearl-oyster</name>
    <name type="synonym">Pinctada martensii</name>
    <dbReference type="NCBI Taxonomy" id="66713"/>
    <lineage>
        <taxon>Eukaryota</taxon>
        <taxon>Metazoa</taxon>
        <taxon>Spiralia</taxon>
        <taxon>Lophotrochozoa</taxon>
        <taxon>Mollusca</taxon>
        <taxon>Bivalvia</taxon>
        <taxon>Autobranchia</taxon>
        <taxon>Pteriomorphia</taxon>
        <taxon>Pterioida</taxon>
        <taxon>Pterioidea</taxon>
        <taxon>Pteriidae</taxon>
        <taxon>Pinctada</taxon>
    </lineage>
</organism>
<sequence length="261" mass="29599">METGLPLIICLVCIVYIVCDTGSDHSTSVIKFDVQKELQDLRNQLHHETTVRIQFDQELSAMAQRYRTLSIDFTDAKLENLEMKKQLSHMLLALQDTSNQMNQWATLNTSIESLRSEVQKQNETIRLLKGADVAFQAKLVRTIGSTMTAHKVVVFDNVEINVGNGYSTRTGKFTVPEDGIYVFHWTCMTHTNNVFRTELVVDGNIKVGNHAAANFPTDAHDTGSQMYTGRLTKNNQVWIRTFHTETYLRGDGWSAFSGYKL</sequence>